<evidence type="ECO:0000313" key="2">
    <source>
        <dbReference type="EMBL" id="EJK74127.1"/>
    </source>
</evidence>
<evidence type="ECO:0008006" key="4">
    <source>
        <dbReference type="Google" id="ProtNLM"/>
    </source>
</evidence>
<evidence type="ECO:0000256" key="1">
    <source>
        <dbReference type="SAM" id="MobiDB-lite"/>
    </source>
</evidence>
<accession>K0TP45</accession>
<protein>
    <recommendedName>
        <fullName evidence="4">F-box domain-containing protein</fullName>
    </recommendedName>
</protein>
<dbReference type="AlphaFoldDB" id="K0TP45"/>
<comment type="caution">
    <text evidence="2">The sequence shown here is derived from an EMBL/GenBank/DDBJ whole genome shotgun (WGS) entry which is preliminary data.</text>
</comment>
<dbReference type="Proteomes" id="UP000266841">
    <property type="component" value="Unassembled WGS sequence"/>
</dbReference>
<gene>
    <name evidence="2" type="ORF">THAOC_04216</name>
</gene>
<keyword evidence="3" id="KW-1185">Reference proteome</keyword>
<reference evidence="2 3" key="1">
    <citation type="journal article" date="2012" name="Genome Biol.">
        <title>Genome and low-iron response of an oceanic diatom adapted to chronic iron limitation.</title>
        <authorList>
            <person name="Lommer M."/>
            <person name="Specht M."/>
            <person name="Roy A.S."/>
            <person name="Kraemer L."/>
            <person name="Andreson R."/>
            <person name="Gutowska M.A."/>
            <person name="Wolf J."/>
            <person name="Bergner S.V."/>
            <person name="Schilhabel M.B."/>
            <person name="Klostermeier U.C."/>
            <person name="Beiko R.G."/>
            <person name="Rosenstiel P."/>
            <person name="Hippler M."/>
            <person name="Laroche J."/>
        </authorList>
    </citation>
    <scope>NUCLEOTIDE SEQUENCE [LARGE SCALE GENOMIC DNA]</scope>
    <source>
        <strain evidence="2 3">CCMP1005</strain>
    </source>
</reference>
<organism evidence="2 3">
    <name type="scientific">Thalassiosira oceanica</name>
    <name type="common">Marine diatom</name>
    <dbReference type="NCBI Taxonomy" id="159749"/>
    <lineage>
        <taxon>Eukaryota</taxon>
        <taxon>Sar</taxon>
        <taxon>Stramenopiles</taxon>
        <taxon>Ochrophyta</taxon>
        <taxon>Bacillariophyta</taxon>
        <taxon>Coscinodiscophyceae</taxon>
        <taxon>Thalassiosirophycidae</taxon>
        <taxon>Thalassiosirales</taxon>
        <taxon>Thalassiosiraceae</taxon>
        <taxon>Thalassiosira</taxon>
    </lineage>
</organism>
<proteinExistence type="predicted"/>
<name>K0TP45_THAOC</name>
<dbReference type="EMBL" id="AGNL01003932">
    <property type="protein sequence ID" value="EJK74127.1"/>
    <property type="molecule type" value="Genomic_DNA"/>
</dbReference>
<sequence length="292" mass="32120">MADDDGAKGLKALKDGVIIAETAVLRGRIEQPWTGQPSADNGHEHDSQRDKALPGATIVATTKVDLSRVDTDLVTCISSFLGTSLELLNLALTCKSFGWRQPTTTLNWSLVEEVARHAVCSRATDDEMDCLPQYTSGTMTWLSVLYRYEHLLDFDVLLGCYIEHRNGDKTTVRGTGHVFDSSVAVSSNCVMKSGVHIAKFLITGEPYIGIVRPMPGLDAGAYQEEFDFFDDNIYPDFRAQISSDWDSDVHACDFSCGNGKVAWTDWEDSDHADGKIGKGWNRANQAILLVCC</sequence>
<feature type="region of interest" description="Disordered" evidence="1">
    <location>
        <begin position="30"/>
        <end position="52"/>
    </location>
</feature>
<evidence type="ECO:0000313" key="3">
    <source>
        <dbReference type="Proteomes" id="UP000266841"/>
    </source>
</evidence>
<feature type="compositionally biased region" description="Basic and acidic residues" evidence="1">
    <location>
        <begin position="41"/>
        <end position="52"/>
    </location>
</feature>